<accession>A0ABP5K9X0</accession>
<feature type="compositionally biased region" description="Pro residues" evidence="1">
    <location>
        <begin position="8"/>
        <end position="23"/>
    </location>
</feature>
<name>A0ABP5K9X0_9ACTN</name>
<evidence type="ECO:0000313" key="3">
    <source>
        <dbReference type="Proteomes" id="UP001501020"/>
    </source>
</evidence>
<evidence type="ECO:0000256" key="1">
    <source>
        <dbReference type="SAM" id="MobiDB-lite"/>
    </source>
</evidence>
<dbReference type="Proteomes" id="UP001501020">
    <property type="component" value="Unassembled WGS sequence"/>
</dbReference>
<sequence length="221" mass="22428">MTDRPAPDPKPPALPLPHGPVPFPEAAMESDRTSEPDRTSPATTRRVFLVAGGTAVSAMLVGTAPAGAAEGPDRAAEGPDGAGALTADQTAAVLAVARIGAVYPVPFPDYGEPAPATARATEHRLRAAAAKPDAARLALVRTAADDLVARGAHRKSGAALLADLGAGAADATRRKPLTALTALAVATVSRHFDPGSDEAADGWLGMLARLHRNGIRPTVRG</sequence>
<evidence type="ECO:0000313" key="2">
    <source>
        <dbReference type="EMBL" id="GAA2128069.1"/>
    </source>
</evidence>
<feature type="compositionally biased region" description="Basic and acidic residues" evidence="1">
    <location>
        <begin position="29"/>
        <end position="38"/>
    </location>
</feature>
<gene>
    <name evidence="2" type="ORF">GCM10009727_18350</name>
</gene>
<comment type="caution">
    <text evidence="2">The sequence shown here is derived from an EMBL/GenBank/DDBJ whole genome shotgun (WGS) entry which is preliminary data.</text>
</comment>
<dbReference type="InterPro" id="IPR006311">
    <property type="entry name" value="TAT_signal"/>
</dbReference>
<proteinExistence type="predicted"/>
<feature type="region of interest" description="Disordered" evidence="1">
    <location>
        <begin position="1"/>
        <end position="44"/>
    </location>
</feature>
<reference evidence="3" key="1">
    <citation type="journal article" date="2019" name="Int. J. Syst. Evol. Microbiol.">
        <title>The Global Catalogue of Microorganisms (GCM) 10K type strain sequencing project: providing services to taxonomists for standard genome sequencing and annotation.</title>
        <authorList>
            <consortium name="The Broad Institute Genomics Platform"/>
            <consortium name="The Broad Institute Genome Sequencing Center for Infectious Disease"/>
            <person name="Wu L."/>
            <person name="Ma J."/>
        </authorList>
    </citation>
    <scope>NUCLEOTIDE SEQUENCE [LARGE SCALE GENOMIC DNA]</scope>
    <source>
        <strain evidence="3">JCM 13850</strain>
    </source>
</reference>
<organism evidence="2 3">
    <name type="scientific">Actinomadura napierensis</name>
    <dbReference type="NCBI Taxonomy" id="267854"/>
    <lineage>
        <taxon>Bacteria</taxon>
        <taxon>Bacillati</taxon>
        <taxon>Actinomycetota</taxon>
        <taxon>Actinomycetes</taxon>
        <taxon>Streptosporangiales</taxon>
        <taxon>Thermomonosporaceae</taxon>
        <taxon>Actinomadura</taxon>
    </lineage>
</organism>
<protein>
    <submittedName>
        <fullName evidence="2">Uncharacterized protein</fullName>
    </submittedName>
</protein>
<dbReference type="PROSITE" id="PS51318">
    <property type="entry name" value="TAT"/>
    <property type="match status" value="1"/>
</dbReference>
<keyword evidence="3" id="KW-1185">Reference proteome</keyword>
<dbReference type="EMBL" id="BAAAMR010000011">
    <property type="protein sequence ID" value="GAA2128069.1"/>
    <property type="molecule type" value="Genomic_DNA"/>
</dbReference>